<evidence type="ECO:0000256" key="2">
    <source>
        <dbReference type="ARBA" id="ARBA00022528"/>
    </source>
</evidence>
<evidence type="ECO:0008006" key="12">
    <source>
        <dbReference type="Google" id="ProtNLM"/>
    </source>
</evidence>
<sequence length="35" mass="4001">MACPVSIFLIVSTLGIIFFTIFFREPPKVPTKKMK</sequence>
<evidence type="ECO:0000313" key="10">
    <source>
        <dbReference type="EMBL" id="KAK4581205.1"/>
    </source>
</evidence>
<evidence type="ECO:0000256" key="7">
    <source>
        <dbReference type="ARBA" id="ARBA00023136"/>
    </source>
</evidence>
<dbReference type="GO" id="GO:0005737">
    <property type="term" value="C:cytoplasm"/>
    <property type="evidence" value="ECO:0007669"/>
    <property type="project" value="UniProtKB-ARBA"/>
</dbReference>
<keyword evidence="7 9" id="KW-0472">Membrane</keyword>
<keyword evidence="2" id="KW-0150">Chloroplast</keyword>
<comment type="similarity">
    <text evidence="1">Belongs to the PsbT family.</text>
</comment>
<keyword evidence="11" id="KW-1185">Reference proteome</keyword>
<dbReference type="Proteomes" id="UP001324115">
    <property type="component" value="Unassembled WGS sequence"/>
</dbReference>
<gene>
    <name evidence="10" type="ORF">RGQ29_024758</name>
</gene>
<proteinExistence type="inferred from homology"/>
<dbReference type="EMBL" id="JAXUIC010000007">
    <property type="protein sequence ID" value="KAK4581205.1"/>
    <property type="molecule type" value="Genomic_DNA"/>
</dbReference>
<protein>
    <recommendedName>
        <fullName evidence="12">Photosystem II reaction center protein T</fullName>
    </recommendedName>
</protein>
<dbReference type="PANTHER" id="PTHR36411:SF2">
    <property type="entry name" value="PHOTOSYSTEM II REACTION CENTER PROTEIN T"/>
    <property type="match status" value="1"/>
</dbReference>
<evidence type="ECO:0000256" key="1">
    <source>
        <dbReference type="ARBA" id="ARBA00008658"/>
    </source>
</evidence>
<dbReference type="GO" id="GO:0015979">
    <property type="term" value="P:photosynthesis"/>
    <property type="evidence" value="ECO:0007669"/>
    <property type="project" value="UniProtKB-KW"/>
</dbReference>
<dbReference type="GO" id="GO:0009539">
    <property type="term" value="C:photosystem II reaction center"/>
    <property type="evidence" value="ECO:0007669"/>
    <property type="project" value="InterPro"/>
</dbReference>
<evidence type="ECO:0000256" key="3">
    <source>
        <dbReference type="ARBA" id="ARBA00022531"/>
    </source>
</evidence>
<keyword evidence="3" id="KW-0602">Photosynthesis</keyword>
<evidence type="ECO:0000256" key="8">
    <source>
        <dbReference type="ARBA" id="ARBA00023276"/>
    </source>
</evidence>
<keyword evidence="6" id="KW-0793">Thylakoid</keyword>
<evidence type="ECO:0000256" key="5">
    <source>
        <dbReference type="ARBA" id="ARBA00022989"/>
    </source>
</evidence>
<dbReference type="PANTHER" id="PTHR36411">
    <property type="match status" value="1"/>
</dbReference>
<accession>A0AAN7EX43</accession>
<evidence type="ECO:0000256" key="9">
    <source>
        <dbReference type="SAM" id="Phobius"/>
    </source>
</evidence>
<dbReference type="AlphaFoldDB" id="A0AAN7EX43"/>
<reference evidence="10 11" key="1">
    <citation type="journal article" date="2023" name="G3 (Bethesda)">
        <title>A haplotype-resolved chromosome-scale genome for Quercus rubra L. provides insights into the genetics of adaptive traits for red oak species.</title>
        <authorList>
            <person name="Kapoor B."/>
            <person name="Jenkins J."/>
            <person name="Schmutz J."/>
            <person name="Zhebentyayeva T."/>
            <person name="Kuelheim C."/>
            <person name="Coggeshall M."/>
            <person name="Heim C."/>
            <person name="Lasky J.R."/>
            <person name="Leites L."/>
            <person name="Islam-Faridi N."/>
            <person name="Romero-Severson J."/>
            <person name="DeLeo V.L."/>
            <person name="Lucas S.M."/>
            <person name="Lazic D."/>
            <person name="Gailing O."/>
            <person name="Carlson J."/>
            <person name="Staton M."/>
        </authorList>
    </citation>
    <scope>NUCLEOTIDE SEQUENCE [LARGE SCALE GENOMIC DNA]</scope>
    <source>
        <strain evidence="10">Pseudo-F2</strain>
    </source>
</reference>
<organism evidence="10 11">
    <name type="scientific">Quercus rubra</name>
    <name type="common">Northern red oak</name>
    <name type="synonym">Quercus borealis</name>
    <dbReference type="NCBI Taxonomy" id="3512"/>
    <lineage>
        <taxon>Eukaryota</taxon>
        <taxon>Viridiplantae</taxon>
        <taxon>Streptophyta</taxon>
        <taxon>Embryophyta</taxon>
        <taxon>Tracheophyta</taxon>
        <taxon>Spermatophyta</taxon>
        <taxon>Magnoliopsida</taxon>
        <taxon>eudicotyledons</taxon>
        <taxon>Gunneridae</taxon>
        <taxon>Pentapetalae</taxon>
        <taxon>rosids</taxon>
        <taxon>fabids</taxon>
        <taxon>Fagales</taxon>
        <taxon>Fagaceae</taxon>
        <taxon>Quercus</taxon>
    </lineage>
</organism>
<comment type="caution">
    <text evidence="10">The sequence shown here is derived from an EMBL/GenBank/DDBJ whole genome shotgun (WGS) entry which is preliminary data.</text>
</comment>
<dbReference type="InterPro" id="IPR037268">
    <property type="entry name" value="PSII_PsbT_sf"/>
</dbReference>
<keyword evidence="5 9" id="KW-1133">Transmembrane helix</keyword>
<evidence type="ECO:0000313" key="11">
    <source>
        <dbReference type="Proteomes" id="UP001324115"/>
    </source>
</evidence>
<feature type="transmembrane region" description="Helical" evidence="9">
    <location>
        <begin position="6"/>
        <end position="23"/>
    </location>
</feature>
<name>A0AAN7EX43_QUERU</name>
<evidence type="ECO:0000256" key="4">
    <source>
        <dbReference type="ARBA" id="ARBA00022692"/>
    </source>
</evidence>
<keyword evidence="8" id="KW-0604">Photosystem II</keyword>
<evidence type="ECO:0000256" key="6">
    <source>
        <dbReference type="ARBA" id="ARBA00023078"/>
    </source>
</evidence>
<dbReference type="InterPro" id="IPR001743">
    <property type="entry name" value="PSII_PsbT"/>
</dbReference>
<dbReference type="Pfam" id="PF01405">
    <property type="entry name" value="PsbT"/>
    <property type="match status" value="1"/>
</dbReference>
<keyword evidence="4 9" id="KW-0812">Transmembrane</keyword>
<keyword evidence="2" id="KW-0934">Plastid</keyword>
<dbReference type="SUPFAM" id="SSF161029">
    <property type="entry name" value="Photosystem II reaction center protein T, PsbT"/>
    <property type="match status" value="1"/>
</dbReference>